<comment type="caution">
    <text evidence="2">The sequence shown here is derived from an EMBL/GenBank/DDBJ whole genome shotgun (WGS) entry which is preliminary data.</text>
</comment>
<evidence type="ECO:0000313" key="2">
    <source>
        <dbReference type="EMBL" id="KAK7338177.1"/>
    </source>
</evidence>
<sequence>MVLAVSALRLGILTIRPRGIVHDLRFRTLNPWSDMLAVISYNRLTKSLFAGRPSAYIAYSFQFSDLSKKNRSGERQRETPKCFNVLEKNQVKRRETEKSRAKQRSLNRSREVGRDHSRENSWKTY</sequence>
<dbReference type="Proteomes" id="UP001367508">
    <property type="component" value="Unassembled WGS sequence"/>
</dbReference>
<keyword evidence="3" id="KW-1185">Reference proteome</keyword>
<evidence type="ECO:0000313" key="3">
    <source>
        <dbReference type="Proteomes" id="UP001367508"/>
    </source>
</evidence>
<feature type="compositionally biased region" description="Basic and acidic residues" evidence="1">
    <location>
        <begin position="89"/>
        <end position="100"/>
    </location>
</feature>
<feature type="region of interest" description="Disordered" evidence="1">
    <location>
        <begin position="68"/>
        <end position="125"/>
    </location>
</feature>
<feature type="compositionally biased region" description="Basic and acidic residues" evidence="1">
    <location>
        <begin position="108"/>
        <end position="125"/>
    </location>
</feature>
<evidence type="ECO:0000256" key="1">
    <source>
        <dbReference type="SAM" id="MobiDB-lite"/>
    </source>
</evidence>
<accession>A0AAN9QJY4</accession>
<proteinExistence type="predicted"/>
<dbReference type="AlphaFoldDB" id="A0AAN9QJY4"/>
<gene>
    <name evidence="2" type="ORF">VNO77_18779</name>
</gene>
<dbReference type="EMBL" id="JAYMYQ010000004">
    <property type="protein sequence ID" value="KAK7338177.1"/>
    <property type="molecule type" value="Genomic_DNA"/>
</dbReference>
<reference evidence="2 3" key="1">
    <citation type="submission" date="2024-01" db="EMBL/GenBank/DDBJ databases">
        <title>The genomes of 5 underutilized Papilionoideae crops provide insights into root nodulation and disease resistanc.</title>
        <authorList>
            <person name="Jiang F."/>
        </authorList>
    </citation>
    <scope>NUCLEOTIDE SEQUENCE [LARGE SCALE GENOMIC DNA]</scope>
    <source>
        <strain evidence="2">LVBAO_FW01</strain>
        <tissue evidence="2">Leaves</tissue>
    </source>
</reference>
<organism evidence="2 3">
    <name type="scientific">Canavalia gladiata</name>
    <name type="common">Sword bean</name>
    <name type="synonym">Dolichos gladiatus</name>
    <dbReference type="NCBI Taxonomy" id="3824"/>
    <lineage>
        <taxon>Eukaryota</taxon>
        <taxon>Viridiplantae</taxon>
        <taxon>Streptophyta</taxon>
        <taxon>Embryophyta</taxon>
        <taxon>Tracheophyta</taxon>
        <taxon>Spermatophyta</taxon>
        <taxon>Magnoliopsida</taxon>
        <taxon>eudicotyledons</taxon>
        <taxon>Gunneridae</taxon>
        <taxon>Pentapetalae</taxon>
        <taxon>rosids</taxon>
        <taxon>fabids</taxon>
        <taxon>Fabales</taxon>
        <taxon>Fabaceae</taxon>
        <taxon>Papilionoideae</taxon>
        <taxon>50 kb inversion clade</taxon>
        <taxon>NPAAA clade</taxon>
        <taxon>indigoferoid/millettioid clade</taxon>
        <taxon>Phaseoleae</taxon>
        <taxon>Canavalia</taxon>
    </lineage>
</organism>
<feature type="compositionally biased region" description="Basic and acidic residues" evidence="1">
    <location>
        <begin position="68"/>
        <end position="80"/>
    </location>
</feature>
<name>A0AAN9QJY4_CANGL</name>
<protein>
    <submittedName>
        <fullName evidence="2">Uncharacterized protein</fullName>
    </submittedName>
</protein>